<dbReference type="PANTHER" id="PTHR30189">
    <property type="entry name" value="LPS-ASSEMBLY PROTEIN"/>
    <property type="match status" value="1"/>
</dbReference>
<dbReference type="HAMAP" id="MF_01411">
    <property type="entry name" value="LPS_assembly_LptD"/>
    <property type="match status" value="1"/>
</dbReference>
<evidence type="ECO:0000259" key="7">
    <source>
        <dbReference type="Pfam" id="PF04453"/>
    </source>
</evidence>
<feature type="region of interest" description="Disordered" evidence="5">
    <location>
        <begin position="806"/>
        <end position="826"/>
    </location>
</feature>
<reference evidence="8 9" key="1">
    <citation type="submission" date="2021-02" db="EMBL/GenBank/DDBJ databases">
        <title>Lysobacter arenosi sp. nov., isolated from soil of gangwondo yeongwol, south Korea.</title>
        <authorList>
            <person name="Kim K.R."/>
            <person name="Kim K.H."/>
            <person name="Jeon C.O."/>
        </authorList>
    </citation>
    <scope>NUCLEOTIDE SEQUENCE [LARGE SCALE GENOMIC DNA]</scope>
    <source>
        <strain evidence="8 9">R7</strain>
    </source>
</reference>
<dbReference type="RefSeq" id="WP_200606605.1">
    <property type="nucleotide sequence ID" value="NZ_CP071517.1"/>
</dbReference>
<dbReference type="Proteomes" id="UP000663400">
    <property type="component" value="Chromosome"/>
</dbReference>
<evidence type="ECO:0000256" key="5">
    <source>
        <dbReference type="SAM" id="MobiDB-lite"/>
    </source>
</evidence>
<accession>A0ABX7RFV6</accession>
<sequence length="826" mass="93093" precursor="true">MRQSLRLLPLSLCIALALPAHAADGDGEDWGLCPIVDAVPSFDDAPAPMGNMATRGQEPTDIDGGQLERSANDQDIVVQDNVKLNRGDQFLGTDKLSYNEQTGKYSAIGHVRYQDSGMRVTAARAEGDQTADQHRIEDVQYQLTQRRGNGGAERIDLNGPKGSLVGSTYSTCAPDQRAWELRAHRIDIDTAEGMGVARNATIRIGKVPVMYVPWFMFPVDERRRTGLLYPQLSLSGRNGFDWRQPVYLNLAPNYDATLFPRYMSDRGSLLGAEFRWLYPNGRGEVYGNWMPKDDLPGNEPERYLYDLNGNPIPGATLPEDNRGQFALTATHNLNSTWYANTNLGWVSDTHYFEDFSSSLYGISNSTIRSDAGLYGRGRYWEAQLMADHYQLADYTLTDASLAFDRLPRAYAHWAQPVVGNWLQAGVDTEAVRFQHTEFLGGSRFDLKPYVVMPLEGAAWFIRPKLAWRYTAYQADGSGLQRATEFVRRYGGTVTPELIEQFSDSTQSRNMPITSVDAGLYFDRNTTIRGDGYLNTLEPRIYYLNVPYRDQSGLSIYDTGATTFSWGQLFRDNRYTGADRQADANQLTAALTTRLISEETGQERLAASLGQIFYFDDSRVTLPNEAPIEQGKSAWIADASISPSDRWTIAGTYMWNPKYRAEDMTSFRARYIFDNNGVVNFGYRYRRNSGFRPGIDPPENQDLLEQADFSFLYPINRTWSVVGRYYYSILDKKQLETIAGVQWESCCLAARLVGRRYLRNRDGELDTRIMFEFELKGLGSAGQNVERALRRGILGYNRDDLYLVPPSSAERLNNGGGQVESTPDPTL</sequence>
<evidence type="ECO:0000256" key="2">
    <source>
        <dbReference type="ARBA" id="ARBA00023136"/>
    </source>
</evidence>
<feature type="signal peptide" evidence="4">
    <location>
        <begin position="1"/>
        <end position="22"/>
    </location>
</feature>
<dbReference type="InterPro" id="IPR005653">
    <property type="entry name" value="OstA-like_N"/>
</dbReference>
<dbReference type="InterPro" id="IPR020889">
    <property type="entry name" value="LipoPS_assembly_LptD"/>
</dbReference>
<evidence type="ECO:0000313" key="9">
    <source>
        <dbReference type="Proteomes" id="UP000663400"/>
    </source>
</evidence>
<dbReference type="PANTHER" id="PTHR30189:SF1">
    <property type="entry name" value="LPS-ASSEMBLY PROTEIN LPTD"/>
    <property type="match status" value="1"/>
</dbReference>
<evidence type="ECO:0000256" key="1">
    <source>
        <dbReference type="ARBA" id="ARBA00022729"/>
    </source>
</evidence>
<keyword evidence="9" id="KW-1185">Reference proteome</keyword>
<proteinExistence type="inferred from homology"/>
<protein>
    <recommendedName>
        <fullName evidence="4">LPS-assembly protein LptD</fullName>
    </recommendedName>
</protein>
<keyword evidence="3 4" id="KW-0998">Cell outer membrane</keyword>
<dbReference type="Pfam" id="PF03968">
    <property type="entry name" value="LptD_N"/>
    <property type="match status" value="1"/>
</dbReference>
<dbReference type="EMBL" id="CP071517">
    <property type="protein sequence ID" value="QSX76615.1"/>
    <property type="molecule type" value="Genomic_DNA"/>
</dbReference>
<gene>
    <name evidence="4 8" type="primary">lptD</name>
    <name evidence="8" type="ORF">HIV01_009190</name>
</gene>
<feature type="domain" description="LptD C-terminal" evidence="7">
    <location>
        <begin position="321"/>
        <end position="718"/>
    </location>
</feature>
<evidence type="ECO:0000259" key="6">
    <source>
        <dbReference type="Pfam" id="PF03968"/>
    </source>
</evidence>
<name>A0ABX7RFV6_9GAMM</name>
<evidence type="ECO:0000313" key="8">
    <source>
        <dbReference type="EMBL" id="QSX76615.1"/>
    </source>
</evidence>
<evidence type="ECO:0000256" key="3">
    <source>
        <dbReference type="ARBA" id="ARBA00023237"/>
    </source>
</evidence>
<keyword evidence="1 4" id="KW-0732">Signal</keyword>
<feature type="domain" description="Organic solvent tolerance-like N-terminal" evidence="6">
    <location>
        <begin position="62"/>
        <end position="193"/>
    </location>
</feature>
<feature type="chain" id="PRO_5044934862" description="LPS-assembly protein LptD" evidence="4">
    <location>
        <begin position="23"/>
        <end position="826"/>
    </location>
</feature>
<dbReference type="InterPro" id="IPR007543">
    <property type="entry name" value="LptD_C"/>
</dbReference>
<comment type="function">
    <text evidence="4">Together with LptE, is involved in the assembly of lipopolysaccharide (LPS) at the surface of the outer membrane.</text>
</comment>
<dbReference type="InterPro" id="IPR050218">
    <property type="entry name" value="LptD"/>
</dbReference>
<comment type="subunit">
    <text evidence="4">Component of the lipopolysaccharide transport and assembly complex. Interacts with LptE and LptA.</text>
</comment>
<evidence type="ECO:0000256" key="4">
    <source>
        <dbReference type="HAMAP-Rule" id="MF_01411"/>
    </source>
</evidence>
<organism evidence="8 9">
    <name type="scientific">Lysobacter arenosi</name>
    <dbReference type="NCBI Taxonomy" id="2795387"/>
    <lineage>
        <taxon>Bacteria</taxon>
        <taxon>Pseudomonadati</taxon>
        <taxon>Pseudomonadota</taxon>
        <taxon>Gammaproteobacteria</taxon>
        <taxon>Lysobacterales</taxon>
        <taxon>Lysobacteraceae</taxon>
        <taxon>Lysobacter</taxon>
    </lineage>
</organism>
<dbReference type="Pfam" id="PF04453">
    <property type="entry name" value="LptD"/>
    <property type="match status" value="1"/>
</dbReference>
<comment type="caution">
    <text evidence="4">Lacks conserved residue(s) required for the propagation of feature annotation.</text>
</comment>
<comment type="similarity">
    <text evidence="4">Belongs to the LptD family.</text>
</comment>
<comment type="subcellular location">
    <subcellularLocation>
        <location evidence="4">Cell outer membrane</location>
    </subcellularLocation>
</comment>
<keyword evidence="2 4" id="KW-0472">Membrane</keyword>